<feature type="transmembrane region" description="Helical" evidence="2">
    <location>
        <begin position="175"/>
        <end position="195"/>
    </location>
</feature>
<gene>
    <name evidence="4" type="ORF">Hgul01_01698</name>
</gene>
<dbReference type="PANTHER" id="PTHR33745">
    <property type="entry name" value="RSBT ANTAGONIST PROTEIN RSBS-RELATED"/>
    <property type="match status" value="1"/>
</dbReference>
<proteinExistence type="predicted"/>
<keyword evidence="1" id="KW-0175">Coiled coil</keyword>
<feature type="domain" description="STAS" evidence="3">
    <location>
        <begin position="263"/>
        <end position="374"/>
    </location>
</feature>
<evidence type="ECO:0000259" key="3">
    <source>
        <dbReference type="PROSITE" id="PS50801"/>
    </source>
</evidence>
<dbReference type="SUPFAM" id="SSF52091">
    <property type="entry name" value="SpoIIaa-like"/>
    <property type="match status" value="1"/>
</dbReference>
<dbReference type="InterPro" id="IPR002645">
    <property type="entry name" value="STAS_dom"/>
</dbReference>
<dbReference type="PANTHER" id="PTHR33745:SF1">
    <property type="entry name" value="RSBT ANTAGONIST PROTEIN RSBS"/>
    <property type="match status" value="1"/>
</dbReference>
<keyword evidence="2" id="KW-0472">Membrane</keyword>
<keyword evidence="5" id="KW-1185">Reference proteome</keyword>
<dbReference type="CDD" id="cd07041">
    <property type="entry name" value="STAS_RsbR_RsbS_like"/>
    <property type="match status" value="1"/>
</dbReference>
<evidence type="ECO:0000313" key="4">
    <source>
        <dbReference type="EMBL" id="GAA5527905.1"/>
    </source>
</evidence>
<accession>A0ABP9X0E3</accession>
<feature type="coiled-coil region" evidence="1">
    <location>
        <begin position="228"/>
        <end position="255"/>
    </location>
</feature>
<protein>
    <recommendedName>
        <fullName evidence="3">STAS domain-containing protein</fullName>
    </recommendedName>
</protein>
<dbReference type="Gene3D" id="3.30.750.24">
    <property type="entry name" value="STAS domain"/>
    <property type="match status" value="1"/>
</dbReference>
<dbReference type="RefSeq" id="WP_345721519.1">
    <property type="nucleotide sequence ID" value="NZ_BAABRU010000005.1"/>
</dbReference>
<dbReference type="Pfam" id="PF01740">
    <property type="entry name" value="STAS"/>
    <property type="match status" value="1"/>
</dbReference>
<dbReference type="InterPro" id="IPR036513">
    <property type="entry name" value="STAS_dom_sf"/>
</dbReference>
<reference evidence="4 5" key="1">
    <citation type="submission" date="2024-02" db="EMBL/GenBank/DDBJ databases">
        <title>Herpetosiphon gulosus NBRC 112829.</title>
        <authorList>
            <person name="Ichikawa N."/>
            <person name="Katano-Makiyama Y."/>
            <person name="Hidaka K."/>
        </authorList>
    </citation>
    <scope>NUCLEOTIDE SEQUENCE [LARGE SCALE GENOMIC DNA]</scope>
    <source>
        <strain evidence="4 5">NBRC 112829</strain>
    </source>
</reference>
<sequence length="379" mass="43135">MQPRRWIQRLVLAGTSLIFLVLLVLLGFNLQTLGVATRFFTLDGGIWNPTQLEREILRLRVIANEISMGTPNLGNEFVLRRNLVGSRINVLSDFYRVEQDDQRSMLERSSFEVIKREFFTLENQTRFNISENSVQELIPVLINMESNARTMVNERRQIVDRASQFQRQSLERLRVTLLFMLGGILIQVPIFFLLTRRRFDTTLQKAYSTLQERSTALEQSQRELASSHAHAQQQNEALQQTLADLEQSMAERSALQTTVQQMQFPIIPLRNRMAIMPVIGNLSAERVQIAIESATHYVEVKRIKILLFDITGVSAIDQAAAASMQQLLQMLRLLGCEPVLVGVTPAVAEELVHTGLSQQSLQTYANLQQAIEVTAKTIE</sequence>
<keyword evidence="2" id="KW-0812">Transmembrane</keyword>
<dbReference type="Proteomes" id="UP001428290">
    <property type="component" value="Unassembled WGS sequence"/>
</dbReference>
<name>A0ABP9X0E3_9CHLR</name>
<dbReference type="InterPro" id="IPR051932">
    <property type="entry name" value="Bact_StressResp_Reg"/>
</dbReference>
<comment type="caution">
    <text evidence="4">The sequence shown here is derived from an EMBL/GenBank/DDBJ whole genome shotgun (WGS) entry which is preliminary data.</text>
</comment>
<organism evidence="4 5">
    <name type="scientific">Herpetosiphon gulosus</name>
    <dbReference type="NCBI Taxonomy" id="1973496"/>
    <lineage>
        <taxon>Bacteria</taxon>
        <taxon>Bacillati</taxon>
        <taxon>Chloroflexota</taxon>
        <taxon>Chloroflexia</taxon>
        <taxon>Herpetosiphonales</taxon>
        <taxon>Herpetosiphonaceae</taxon>
        <taxon>Herpetosiphon</taxon>
    </lineage>
</organism>
<evidence type="ECO:0000256" key="1">
    <source>
        <dbReference type="SAM" id="Coils"/>
    </source>
</evidence>
<keyword evidence="2" id="KW-1133">Transmembrane helix</keyword>
<evidence type="ECO:0000256" key="2">
    <source>
        <dbReference type="SAM" id="Phobius"/>
    </source>
</evidence>
<dbReference type="PROSITE" id="PS50801">
    <property type="entry name" value="STAS"/>
    <property type="match status" value="1"/>
</dbReference>
<evidence type="ECO:0000313" key="5">
    <source>
        <dbReference type="Proteomes" id="UP001428290"/>
    </source>
</evidence>
<dbReference type="EMBL" id="BAABRU010000005">
    <property type="protein sequence ID" value="GAA5527905.1"/>
    <property type="molecule type" value="Genomic_DNA"/>
</dbReference>